<dbReference type="AlphaFoldDB" id="A0A1H8PQ38"/>
<proteinExistence type="predicted"/>
<evidence type="ECO:0000313" key="2">
    <source>
        <dbReference type="Proteomes" id="UP000198582"/>
    </source>
</evidence>
<keyword evidence="2" id="KW-1185">Reference proteome</keyword>
<name>A0A1H8PQ38_9PSEU</name>
<organism evidence="1 2">
    <name type="scientific">Amycolatopsis saalfeldensis</name>
    <dbReference type="NCBI Taxonomy" id="394193"/>
    <lineage>
        <taxon>Bacteria</taxon>
        <taxon>Bacillati</taxon>
        <taxon>Actinomycetota</taxon>
        <taxon>Actinomycetes</taxon>
        <taxon>Pseudonocardiales</taxon>
        <taxon>Pseudonocardiaceae</taxon>
        <taxon>Amycolatopsis</taxon>
    </lineage>
</organism>
<evidence type="ECO:0000313" key="1">
    <source>
        <dbReference type="EMBL" id="SEO44035.1"/>
    </source>
</evidence>
<gene>
    <name evidence="1" type="ORF">SAMN04489732_10126</name>
</gene>
<dbReference type="EMBL" id="FOEF01000001">
    <property type="protein sequence ID" value="SEO44035.1"/>
    <property type="molecule type" value="Genomic_DNA"/>
</dbReference>
<dbReference type="OrthoDB" id="9878747at2"/>
<protein>
    <submittedName>
        <fullName evidence="1">Uncharacterized protein</fullName>
    </submittedName>
</protein>
<dbReference type="Proteomes" id="UP000198582">
    <property type="component" value="Unassembled WGS sequence"/>
</dbReference>
<sequence>MKLSPRDEIRLWQKAVKLTREAEAVWAVRGPRGFTGRRDSARFMRVALRAETALFRLACVDVDDLGPRFAYGTILSRRSATSLQAEGWMLARSALAGARGALWAFDRSGISVGEPDRIRSLAEAPPVEFPLLTKDGVNGIVHGDDRLASAANARLELADRLVRFGPSPGRDELTPEVLDATFRVRDPIGAVEQSLAEKCRVASCRGHGPEAEARILVAEAELVYRVLADLGGRYGPDDLKTARERGALVLKQLPLR</sequence>
<dbReference type="RefSeq" id="WP_091610697.1">
    <property type="nucleotide sequence ID" value="NZ_FOEF01000001.1"/>
</dbReference>
<accession>A0A1H8PQ38</accession>
<reference evidence="1 2" key="1">
    <citation type="submission" date="2016-10" db="EMBL/GenBank/DDBJ databases">
        <authorList>
            <person name="de Groot N.N."/>
        </authorList>
    </citation>
    <scope>NUCLEOTIDE SEQUENCE [LARGE SCALE GENOMIC DNA]</scope>
    <source>
        <strain evidence="1 2">DSM 44993</strain>
    </source>
</reference>